<evidence type="ECO:0000313" key="7">
    <source>
        <dbReference type="EMBL" id="TMR07319.1"/>
    </source>
</evidence>
<dbReference type="EMBL" id="VCKW01000002">
    <property type="protein sequence ID" value="TMR07319.1"/>
    <property type="molecule type" value="Genomic_DNA"/>
</dbReference>
<dbReference type="SMART" id="SM00870">
    <property type="entry name" value="Asparaginase"/>
    <property type="match status" value="1"/>
</dbReference>
<dbReference type="InterPro" id="IPR027474">
    <property type="entry name" value="L-asparaginase_N"/>
</dbReference>
<dbReference type="GO" id="GO:0006528">
    <property type="term" value="P:asparagine metabolic process"/>
    <property type="evidence" value="ECO:0007669"/>
    <property type="project" value="InterPro"/>
</dbReference>
<dbReference type="InterPro" id="IPR040919">
    <property type="entry name" value="Asparaginase_C"/>
</dbReference>
<feature type="domain" description="Asparaginase/glutaminase C-terminal" evidence="6">
    <location>
        <begin position="221"/>
        <end position="335"/>
    </location>
</feature>
<evidence type="ECO:0000256" key="2">
    <source>
        <dbReference type="ARBA" id="ARBA00022801"/>
    </source>
</evidence>
<sequence length="338" mass="33974">MVTGRRMVTVFSLGGTIASTGTPGGEGGGVAPRLGAKELLDAVPGLDGAVPGLDGSGGLEAVAFRQCPSGDLTFEDLIALAAEINARFEAGAAGVVVVQGTDTIEETSFVLDLLIDAPNPVVVTGAMRNPTLASPDGPANLRAAVQVAASPEARGLGCLVVLNDEVHAARFVSKTHTSSPAAFRSVAAGPVGRLVEGRLRIAVRTTPLATVPPPTGPVPPVALLTMGFGDDGRLIEQVAALGYAGVVVEAFGGGHVPARTVAALERLAAAVPVVLASRTGGGDMLRTTYGFPGSERDLIARGLIPSGFLDGPKARVLLSLLLGNGAGTEQVRTAFAGI</sequence>
<comment type="caution">
    <text evidence="7">The sequence shown here is derived from an EMBL/GenBank/DDBJ whole genome shotgun (WGS) entry which is preliminary data.</text>
</comment>
<evidence type="ECO:0000259" key="5">
    <source>
        <dbReference type="Pfam" id="PF00710"/>
    </source>
</evidence>
<dbReference type="PIRSF" id="PIRSF500176">
    <property type="entry name" value="L_ASNase"/>
    <property type="match status" value="1"/>
</dbReference>
<dbReference type="PANTHER" id="PTHR11707:SF28">
    <property type="entry name" value="60 KDA LYSOPHOSPHOLIPASE"/>
    <property type="match status" value="1"/>
</dbReference>
<dbReference type="GO" id="GO:0004067">
    <property type="term" value="F:asparaginase activity"/>
    <property type="evidence" value="ECO:0007669"/>
    <property type="project" value="UniProtKB-UniRule"/>
</dbReference>
<feature type="active site" description="O-isoaspartyl threonine intermediate" evidence="3">
    <location>
        <position position="16"/>
    </location>
</feature>
<protein>
    <submittedName>
        <fullName evidence="7">Asparaginase</fullName>
    </submittedName>
</protein>
<dbReference type="Gene3D" id="3.40.50.40">
    <property type="match status" value="1"/>
</dbReference>
<dbReference type="SUPFAM" id="SSF53774">
    <property type="entry name" value="Glutaminase/Asparaginase"/>
    <property type="match status" value="1"/>
</dbReference>
<dbReference type="Pfam" id="PF17763">
    <property type="entry name" value="Asparaginase_C"/>
    <property type="match status" value="1"/>
</dbReference>
<dbReference type="PROSITE" id="PS51732">
    <property type="entry name" value="ASN_GLN_ASE_3"/>
    <property type="match status" value="1"/>
</dbReference>
<gene>
    <name evidence="7" type="ORF">ETD83_00790</name>
</gene>
<reference evidence="7 8" key="1">
    <citation type="submission" date="2019-05" db="EMBL/GenBank/DDBJ databases">
        <title>Draft genome sequence of Actinomadura sp. 14C53.</title>
        <authorList>
            <person name="Saricaoglu S."/>
            <person name="Isik K."/>
        </authorList>
    </citation>
    <scope>NUCLEOTIDE SEQUENCE [LARGE SCALE GENOMIC DNA]</scope>
    <source>
        <strain evidence="7 8">14C53</strain>
    </source>
</reference>
<feature type="domain" description="L-asparaginase N-terminal" evidence="5">
    <location>
        <begin position="8"/>
        <end position="201"/>
    </location>
</feature>
<dbReference type="InterPro" id="IPR036152">
    <property type="entry name" value="Asp/glu_Ase-like_sf"/>
</dbReference>
<evidence type="ECO:0000313" key="8">
    <source>
        <dbReference type="Proteomes" id="UP000309174"/>
    </source>
</evidence>
<dbReference type="CDD" id="cd08964">
    <property type="entry name" value="L-asparaginase_II"/>
    <property type="match status" value="1"/>
</dbReference>
<dbReference type="Gene3D" id="3.40.50.1170">
    <property type="entry name" value="L-asparaginase, N-terminal domain"/>
    <property type="match status" value="1"/>
</dbReference>
<dbReference type="AlphaFoldDB" id="A0A5C4JJT2"/>
<feature type="binding site" evidence="4">
    <location>
        <begin position="101"/>
        <end position="102"/>
    </location>
    <ligand>
        <name>substrate</name>
    </ligand>
</feature>
<dbReference type="SFLD" id="SFLDS00057">
    <property type="entry name" value="Glutaminase/Asparaginase"/>
    <property type="match status" value="1"/>
</dbReference>
<evidence type="ECO:0000256" key="4">
    <source>
        <dbReference type="PIRSR" id="PIRSR001220-2"/>
    </source>
</evidence>
<dbReference type="InterPro" id="IPR006034">
    <property type="entry name" value="Asparaginase/glutaminase-like"/>
</dbReference>
<dbReference type="PRINTS" id="PR00139">
    <property type="entry name" value="ASNGLNASE"/>
</dbReference>
<dbReference type="OrthoDB" id="9788068at2"/>
<dbReference type="Pfam" id="PF00710">
    <property type="entry name" value="Asparaginase"/>
    <property type="match status" value="1"/>
</dbReference>
<organism evidence="7 8">
    <name type="scientific">Actinomadura soli</name>
    <dbReference type="NCBI Taxonomy" id="2508997"/>
    <lineage>
        <taxon>Bacteria</taxon>
        <taxon>Bacillati</taxon>
        <taxon>Actinomycetota</taxon>
        <taxon>Actinomycetes</taxon>
        <taxon>Streptosporangiales</taxon>
        <taxon>Thermomonosporaceae</taxon>
        <taxon>Actinomadura</taxon>
    </lineage>
</organism>
<dbReference type="Proteomes" id="UP000309174">
    <property type="component" value="Unassembled WGS sequence"/>
</dbReference>
<evidence type="ECO:0000259" key="6">
    <source>
        <dbReference type="Pfam" id="PF17763"/>
    </source>
</evidence>
<keyword evidence="2" id="KW-0378">Hydrolase</keyword>
<comment type="similarity">
    <text evidence="1">Belongs to the asparaginase 1 family.</text>
</comment>
<feature type="binding site" evidence="4">
    <location>
        <position position="69"/>
    </location>
    <ligand>
        <name>substrate</name>
    </ligand>
</feature>
<name>A0A5C4JJT2_9ACTN</name>
<evidence type="ECO:0000256" key="1">
    <source>
        <dbReference type="ARBA" id="ARBA00010518"/>
    </source>
</evidence>
<dbReference type="InterPro" id="IPR004550">
    <property type="entry name" value="AsnASE_II"/>
</dbReference>
<dbReference type="InterPro" id="IPR027473">
    <property type="entry name" value="L-asparaginase_C"/>
</dbReference>
<keyword evidence="8" id="KW-1185">Reference proteome</keyword>
<dbReference type="PIRSF" id="PIRSF001220">
    <property type="entry name" value="L-ASNase_gatD"/>
    <property type="match status" value="1"/>
</dbReference>
<dbReference type="PANTHER" id="PTHR11707">
    <property type="entry name" value="L-ASPARAGINASE"/>
    <property type="match status" value="1"/>
</dbReference>
<accession>A0A5C4JJT2</accession>
<evidence type="ECO:0000256" key="3">
    <source>
        <dbReference type="PIRSR" id="PIRSR001220-1"/>
    </source>
</evidence>
<dbReference type="InterPro" id="IPR037152">
    <property type="entry name" value="L-asparaginase_N_sf"/>
</dbReference>
<proteinExistence type="inferred from homology"/>
<dbReference type="FunFam" id="3.40.50.1170:FF:000001">
    <property type="entry name" value="L-asparaginase 2"/>
    <property type="match status" value="1"/>
</dbReference>